<name>A0ABN7B2B1_9HEMI</name>
<evidence type="ECO:0000313" key="3">
    <source>
        <dbReference type="Proteomes" id="UP001307889"/>
    </source>
</evidence>
<gene>
    <name evidence="2" type="ORF">NTJ_10105</name>
</gene>
<reference evidence="2 3" key="1">
    <citation type="submission" date="2023-09" db="EMBL/GenBank/DDBJ databases">
        <title>Nesidiocoris tenuis whole genome shotgun sequence.</title>
        <authorList>
            <person name="Shibata T."/>
            <person name="Shimoda M."/>
            <person name="Kobayashi T."/>
            <person name="Uehara T."/>
        </authorList>
    </citation>
    <scope>NUCLEOTIDE SEQUENCE [LARGE SCALE GENOMIC DNA]</scope>
    <source>
        <strain evidence="2 3">Japan</strain>
    </source>
</reference>
<protein>
    <submittedName>
        <fullName evidence="2">Uncharacterized protein</fullName>
    </submittedName>
</protein>
<organism evidence="2 3">
    <name type="scientific">Nesidiocoris tenuis</name>
    <dbReference type="NCBI Taxonomy" id="355587"/>
    <lineage>
        <taxon>Eukaryota</taxon>
        <taxon>Metazoa</taxon>
        <taxon>Ecdysozoa</taxon>
        <taxon>Arthropoda</taxon>
        <taxon>Hexapoda</taxon>
        <taxon>Insecta</taxon>
        <taxon>Pterygota</taxon>
        <taxon>Neoptera</taxon>
        <taxon>Paraneoptera</taxon>
        <taxon>Hemiptera</taxon>
        <taxon>Heteroptera</taxon>
        <taxon>Panheteroptera</taxon>
        <taxon>Cimicomorpha</taxon>
        <taxon>Miridae</taxon>
        <taxon>Dicyphina</taxon>
        <taxon>Nesidiocoris</taxon>
    </lineage>
</organism>
<dbReference type="Proteomes" id="UP001307889">
    <property type="component" value="Chromosome 8"/>
</dbReference>
<evidence type="ECO:0000256" key="1">
    <source>
        <dbReference type="SAM" id="MobiDB-lite"/>
    </source>
</evidence>
<dbReference type="EMBL" id="AP028916">
    <property type="protein sequence ID" value="BES97291.1"/>
    <property type="molecule type" value="Genomic_DNA"/>
</dbReference>
<feature type="region of interest" description="Disordered" evidence="1">
    <location>
        <begin position="1"/>
        <end position="56"/>
    </location>
</feature>
<evidence type="ECO:0000313" key="2">
    <source>
        <dbReference type="EMBL" id="BES97291.1"/>
    </source>
</evidence>
<proteinExistence type="predicted"/>
<keyword evidence="3" id="KW-1185">Reference proteome</keyword>
<sequence>MSLPRLRGLSSHSVRAELHPPVKSQQEAPRRGRKENRDYSGGAFRRVSAPGKKRSRPFILSRDSRFVPPAGTLLTRLKMTWIRECGRVGSGMRMCGPSRVIRDETLLFPTAASEGMRRFETVQCENDRPSRGKVIFFTRFAADGRELC</sequence>
<accession>A0ABN7B2B1</accession>